<name>A0A518KAH9_9BACT</name>
<dbReference type="InterPro" id="IPR050738">
    <property type="entry name" value="Sulfatase"/>
</dbReference>
<keyword evidence="7" id="KW-1185">Reference proteome</keyword>
<dbReference type="EC" id="3.1.6.1" evidence="6"/>
<dbReference type="GO" id="GO:0000272">
    <property type="term" value="P:polysaccharide catabolic process"/>
    <property type="evidence" value="ECO:0007669"/>
    <property type="project" value="InterPro"/>
</dbReference>
<dbReference type="Pfam" id="PF00884">
    <property type="entry name" value="Sulfatase"/>
    <property type="match status" value="1"/>
</dbReference>
<comment type="similarity">
    <text evidence="1">Belongs to the sulfatase family.</text>
</comment>
<dbReference type="PROSITE" id="PS00149">
    <property type="entry name" value="SULFATASE_2"/>
    <property type="match status" value="1"/>
</dbReference>
<evidence type="ECO:0000256" key="4">
    <source>
        <dbReference type="ARBA" id="ARBA00022837"/>
    </source>
</evidence>
<dbReference type="Gene3D" id="3.40.720.10">
    <property type="entry name" value="Alkaline Phosphatase, subunit A"/>
    <property type="match status" value="1"/>
</dbReference>
<dbReference type="Pfam" id="PF13385">
    <property type="entry name" value="Laminin_G_3"/>
    <property type="match status" value="1"/>
</dbReference>
<dbReference type="AlphaFoldDB" id="A0A518KAH9"/>
<keyword evidence="3 6" id="KW-0378">Hydrolase</keyword>
<dbReference type="InterPro" id="IPR000917">
    <property type="entry name" value="Sulfatase_N"/>
</dbReference>
<dbReference type="SUPFAM" id="SSF53649">
    <property type="entry name" value="Alkaline phosphatase-like"/>
    <property type="match status" value="1"/>
</dbReference>
<dbReference type="SUPFAM" id="SSF63446">
    <property type="entry name" value="Type I dockerin domain"/>
    <property type="match status" value="1"/>
</dbReference>
<dbReference type="GO" id="GO:0004065">
    <property type="term" value="F:arylsulfatase activity"/>
    <property type="evidence" value="ECO:0007669"/>
    <property type="project" value="UniProtKB-EC"/>
</dbReference>
<dbReference type="KEGG" id="bmei:Spa11_30040"/>
<evidence type="ECO:0000313" key="6">
    <source>
        <dbReference type="EMBL" id="QDV74796.1"/>
    </source>
</evidence>
<dbReference type="SUPFAM" id="SSF49899">
    <property type="entry name" value="Concanavalin A-like lectins/glucanases"/>
    <property type="match status" value="1"/>
</dbReference>
<accession>A0A518KAH9</accession>
<reference evidence="6 7" key="1">
    <citation type="submission" date="2019-02" db="EMBL/GenBank/DDBJ databases">
        <title>Deep-cultivation of Planctomycetes and their phenomic and genomic characterization uncovers novel biology.</title>
        <authorList>
            <person name="Wiegand S."/>
            <person name="Jogler M."/>
            <person name="Boedeker C."/>
            <person name="Pinto D."/>
            <person name="Vollmers J."/>
            <person name="Rivas-Marin E."/>
            <person name="Kohn T."/>
            <person name="Peeters S.H."/>
            <person name="Heuer A."/>
            <person name="Rast P."/>
            <person name="Oberbeckmann S."/>
            <person name="Bunk B."/>
            <person name="Jeske O."/>
            <person name="Meyerdierks A."/>
            <person name="Storesund J.E."/>
            <person name="Kallscheuer N."/>
            <person name="Luecker S."/>
            <person name="Lage O.M."/>
            <person name="Pohl T."/>
            <person name="Merkel B.J."/>
            <person name="Hornburger P."/>
            <person name="Mueller R.-W."/>
            <person name="Bruemmer F."/>
            <person name="Labrenz M."/>
            <person name="Spormann A.M."/>
            <person name="Op den Camp H."/>
            <person name="Overmann J."/>
            <person name="Amann R."/>
            <person name="Jetten M.S.M."/>
            <person name="Mascher T."/>
            <person name="Medema M.H."/>
            <person name="Devos D.P."/>
            <person name="Kaster A.-K."/>
            <person name="Ovreas L."/>
            <person name="Rohde M."/>
            <person name="Galperin M.Y."/>
            <person name="Jogler C."/>
        </authorList>
    </citation>
    <scope>NUCLEOTIDE SEQUENCE [LARGE SCALE GENOMIC DNA]</scope>
    <source>
        <strain evidence="6 7">Spa11</strain>
    </source>
</reference>
<dbReference type="PANTHER" id="PTHR42693">
    <property type="entry name" value="ARYLSULFATASE FAMILY MEMBER"/>
    <property type="match status" value="1"/>
</dbReference>
<dbReference type="PANTHER" id="PTHR42693:SF53">
    <property type="entry name" value="ENDO-4-O-SULFATASE"/>
    <property type="match status" value="1"/>
</dbReference>
<keyword evidence="4" id="KW-0106">Calcium</keyword>
<dbReference type="Proteomes" id="UP000316426">
    <property type="component" value="Chromosome"/>
</dbReference>
<dbReference type="InterPro" id="IPR017850">
    <property type="entry name" value="Alkaline_phosphatase_core_sf"/>
</dbReference>
<dbReference type="InterPro" id="IPR036439">
    <property type="entry name" value="Dockerin_dom_sf"/>
</dbReference>
<evidence type="ECO:0000313" key="7">
    <source>
        <dbReference type="Proteomes" id="UP000316426"/>
    </source>
</evidence>
<evidence type="ECO:0000256" key="2">
    <source>
        <dbReference type="ARBA" id="ARBA00022723"/>
    </source>
</evidence>
<evidence type="ECO:0000259" key="5">
    <source>
        <dbReference type="Pfam" id="PF00884"/>
    </source>
</evidence>
<feature type="domain" description="Sulfatase N-terminal" evidence="5">
    <location>
        <begin position="52"/>
        <end position="409"/>
    </location>
</feature>
<gene>
    <name evidence="6" type="primary">atsA_11</name>
    <name evidence="6" type="ORF">Spa11_30040</name>
</gene>
<dbReference type="Gene3D" id="2.60.120.200">
    <property type="match status" value="1"/>
</dbReference>
<dbReference type="InterPro" id="IPR013320">
    <property type="entry name" value="ConA-like_dom_sf"/>
</dbReference>
<evidence type="ECO:0000256" key="3">
    <source>
        <dbReference type="ARBA" id="ARBA00022801"/>
    </source>
</evidence>
<sequence length="1178" mass="123221">MGLYRTATVKIRLDGGRGEASTTFETIHLIRTVAIAVLTILAAETALSVERPNVVLIITDDAGWADFGFIRDADPAANPGARGVIPTPNLDRLASRGVSFTNAYAGSVCSVSRAMITTGRYGNRFGYGNNIISDTSAIGSSPTDQGLPTSEVTIWERMQSVGYSTAAIGKWHIGQHANAGSILGNRPENQGVELFEGLWEGSRSYSVGAEADARALRRTVSDGAGGVAQSALIEGDYSGQYITDVLGDLSVDYVRANAASTTDPFFLYTSFTAPHTPMQATPADLQYIDSLGIAGFTGSRRTYAAMQHAMDRNIGKLLDAIEDPNGDGDTSDSVAENTLLMFINDNGGDCCDVDPNFSSNGALRNGKGSQFDGGIRVPMIVAGAGVQASVRGTSSQDLVHAIDLLPTAFVGAGGGAFDDAEVIDGKNLLPYLNGQSPGVAHDNLFLPRFSNQQSAVRKGDWKYMYQPNTGYQLYNLAVNPGESNNVVSSATNATLVAELHQLLASYHVQMDKPRYDNQAPSTNQFDSFLFREADFASANFSSAGVWQNADNPAGGNTATFTDGYANNRLTFRAKSSGDYTVTNDLNSVGGFAYMANRLTLASSEAPLGAEHTATINGKGLLMVTSLDSVTPEIRLEATDANPNRFTFQIDHEIELYDDLAITGDGNQRFVFGGDIREFRPGRNLIKQGSAEATFGGEVAITGVLDLQQGKVAFTDGAVRGDVLVRAGASIRVGEEGISPSTGGGDPPLRFVQAGLELDYNAANDTSGDAIWFDSAGTADNITFNQPTSTSPVSTPTFPALSAAYSIPLSGGAAGLTNYFENTGPRSRLDATFELVFHVTDAAAGPDQVLFEAGGATRGVALVLNNNALTFNVDGDAADADLTATLTPGWNQAIGVVDLENGGDTISLYLNGALVGSLANQTIDDWAGGNPLGVGAGASSSTGVASAVGNPFHGDIAIARYYTDVAFRLDEVDQNYQWLLQGHQQPSGADAVTLAIVGDLSLESAATIELDLLNPETHDRVSAAGKVELDGVLVVSAASGFAPSAGDVYAIINGATLSGVFQSEQLPALTSGLMWQVKYDGSSATLLVTLSGDYNGDGAVDAADYTTWRDMDGQAVPAGTRADGNGDGMVNQLDYAVWSANYGQAFASGADSNATPEPTGASLTIVGGLLLNWLKGDGR</sequence>
<dbReference type="GO" id="GO:0046872">
    <property type="term" value="F:metal ion binding"/>
    <property type="evidence" value="ECO:0007669"/>
    <property type="project" value="UniProtKB-KW"/>
</dbReference>
<organism evidence="6 7">
    <name type="scientific">Botrimarina mediterranea</name>
    <dbReference type="NCBI Taxonomy" id="2528022"/>
    <lineage>
        <taxon>Bacteria</taxon>
        <taxon>Pseudomonadati</taxon>
        <taxon>Planctomycetota</taxon>
        <taxon>Planctomycetia</taxon>
        <taxon>Pirellulales</taxon>
        <taxon>Lacipirellulaceae</taxon>
        <taxon>Botrimarina</taxon>
    </lineage>
</organism>
<proteinExistence type="inferred from homology"/>
<dbReference type="Gene3D" id="3.30.1120.10">
    <property type="match status" value="1"/>
</dbReference>
<dbReference type="InterPro" id="IPR024607">
    <property type="entry name" value="Sulfatase_CS"/>
</dbReference>
<dbReference type="EMBL" id="CP036349">
    <property type="protein sequence ID" value="QDV74796.1"/>
    <property type="molecule type" value="Genomic_DNA"/>
</dbReference>
<keyword evidence="2" id="KW-0479">Metal-binding</keyword>
<dbReference type="Gene3D" id="1.10.1330.10">
    <property type="entry name" value="Dockerin domain"/>
    <property type="match status" value="1"/>
</dbReference>
<evidence type="ECO:0000256" key="1">
    <source>
        <dbReference type="ARBA" id="ARBA00008779"/>
    </source>
</evidence>
<protein>
    <submittedName>
        <fullName evidence="6">Arylsulfatase</fullName>
        <ecNumber evidence="6">3.1.6.1</ecNumber>
    </submittedName>
</protein>